<feature type="domain" description="Ion transport" evidence="6">
    <location>
        <begin position="68"/>
        <end position="143"/>
    </location>
</feature>
<proteinExistence type="predicted"/>
<evidence type="ECO:0000313" key="8">
    <source>
        <dbReference type="Proteomes" id="UP000823046"/>
    </source>
</evidence>
<keyword evidence="8" id="KW-1185">Reference proteome</keyword>
<comment type="subcellular location">
    <subcellularLocation>
        <location evidence="1">Membrane</location>
        <topology evidence="1">Multi-pass membrane protein</topology>
    </subcellularLocation>
</comment>
<keyword evidence="3 5" id="KW-1133">Transmembrane helix</keyword>
<evidence type="ECO:0000256" key="2">
    <source>
        <dbReference type="ARBA" id="ARBA00022692"/>
    </source>
</evidence>
<dbReference type="Pfam" id="PF00520">
    <property type="entry name" value="Ion_trans"/>
    <property type="match status" value="1"/>
</dbReference>
<evidence type="ECO:0000256" key="1">
    <source>
        <dbReference type="ARBA" id="ARBA00004141"/>
    </source>
</evidence>
<organism evidence="7 8">
    <name type="scientific">Cardiosporidium cionae</name>
    <dbReference type="NCBI Taxonomy" id="476202"/>
    <lineage>
        <taxon>Eukaryota</taxon>
        <taxon>Sar</taxon>
        <taxon>Alveolata</taxon>
        <taxon>Apicomplexa</taxon>
        <taxon>Aconoidasida</taxon>
        <taxon>Nephromycida</taxon>
        <taxon>Cardiosporidium</taxon>
    </lineage>
</organism>
<dbReference type="EMBL" id="JADAQX010000314">
    <property type="protein sequence ID" value="KAF8820733.1"/>
    <property type="molecule type" value="Genomic_DNA"/>
</dbReference>
<evidence type="ECO:0000256" key="3">
    <source>
        <dbReference type="ARBA" id="ARBA00022989"/>
    </source>
</evidence>
<evidence type="ECO:0000313" key="7">
    <source>
        <dbReference type="EMBL" id="KAF8820733.1"/>
    </source>
</evidence>
<keyword evidence="4 5" id="KW-0472">Membrane</keyword>
<dbReference type="InterPro" id="IPR005821">
    <property type="entry name" value="Ion_trans_dom"/>
</dbReference>
<accession>A0ABQ7J9P4</accession>
<evidence type="ECO:0000256" key="5">
    <source>
        <dbReference type="SAM" id="Phobius"/>
    </source>
</evidence>
<comment type="caution">
    <text evidence="7">The sequence shown here is derived from an EMBL/GenBank/DDBJ whole genome shotgun (WGS) entry which is preliminary data.</text>
</comment>
<sequence length="394" mass="45342">MKSLFHIRVSDGSSFRAYLTVRYHWSYWYRILDGGLLAAGLSQSNLKLFSGYLHGEFDCSALTLTIQDQGDEAIRSLWGTLLSSMFTLFTVLTLEGWNEVAETTAKFYPSGKLFLVAYVCFATLTVMNVVMGIILDTYLKFSKKLSAEPEYRSSLERHHEMNSILSKAFSITNLLSNSPKCSFARQSRIGDISEGLSPIRDDLRLNHARVVSIGNLQEYASEKEHSEHVRTNEGYNVTDSTSLKPVFGNIFRQNDKGELLDQEKHWKRGESDCCKWINLKNMDLTKIVLEPEIYHALQKASIAPFQAFEVLRLHRLYGFDSLSVEDFASACEYIDGECSGRQLLHFQLEISQRLRKIDTRLKTLSQRCHRTSNYLSSFPLLKRRYNKYRADRQR</sequence>
<dbReference type="Gene3D" id="1.10.287.70">
    <property type="match status" value="1"/>
</dbReference>
<gene>
    <name evidence="7" type="ORF">IE077_002863</name>
</gene>
<reference evidence="7 8" key="1">
    <citation type="journal article" date="2020" name="bioRxiv">
        <title>Metabolic contributions of an alphaproteobacterial endosymbiont in the apicomplexan Cardiosporidium cionae.</title>
        <authorList>
            <person name="Hunter E.S."/>
            <person name="Paight C.J."/>
            <person name="Lane C.E."/>
        </authorList>
    </citation>
    <scope>NUCLEOTIDE SEQUENCE [LARGE SCALE GENOMIC DNA]</scope>
    <source>
        <strain evidence="7">ESH_2018</strain>
    </source>
</reference>
<keyword evidence="2 5" id="KW-0812">Transmembrane</keyword>
<evidence type="ECO:0000256" key="4">
    <source>
        <dbReference type="ARBA" id="ARBA00023136"/>
    </source>
</evidence>
<feature type="transmembrane region" description="Helical" evidence="5">
    <location>
        <begin position="76"/>
        <end position="94"/>
    </location>
</feature>
<dbReference type="Proteomes" id="UP000823046">
    <property type="component" value="Unassembled WGS sequence"/>
</dbReference>
<protein>
    <submittedName>
        <fullName evidence="7">Transporter, cation channel family protein</fullName>
    </submittedName>
</protein>
<evidence type="ECO:0000259" key="6">
    <source>
        <dbReference type="Pfam" id="PF00520"/>
    </source>
</evidence>
<feature type="transmembrane region" description="Helical" evidence="5">
    <location>
        <begin position="114"/>
        <end position="135"/>
    </location>
</feature>
<name>A0ABQ7J9P4_9APIC</name>